<feature type="region of interest" description="Disordered" evidence="1">
    <location>
        <begin position="232"/>
        <end position="261"/>
    </location>
</feature>
<dbReference type="PATRIC" id="fig|2064.6.peg.3322"/>
<evidence type="ECO:0000256" key="1">
    <source>
        <dbReference type="SAM" id="MobiDB-lite"/>
    </source>
</evidence>
<organism evidence="2 3">
    <name type="scientific">Kitasatospora griseola</name>
    <name type="common">Streptomyces griseolosporeus</name>
    <dbReference type="NCBI Taxonomy" id="2064"/>
    <lineage>
        <taxon>Bacteria</taxon>
        <taxon>Bacillati</taxon>
        <taxon>Actinomycetota</taxon>
        <taxon>Actinomycetes</taxon>
        <taxon>Kitasatosporales</taxon>
        <taxon>Streptomycetaceae</taxon>
        <taxon>Kitasatospora</taxon>
    </lineage>
</organism>
<dbReference type="Proteomes" id="UP000032066">
    <property type="component" value="Unassembled WGS sequence"/>
</dbReference>
<dbReference type="STRING" id="2064.TR51_15475"/>
<proteinExistence type="predicted"/>
<gene>
    <name evidence="2" type="ORF">TR51_15475</name>
</gene>
<evidence type="ECO:0000313" key="3">
    <source>
        <dbReference type="Proteomes" id="UP000032066"/>
    </source>
</evidence>
<reference evidence="2 3" key="1">
    <citation type="submission" date="2015-02" db="EMBL/GenBank/DDBJ databases">
        <title>Draft genome sequence of Kitasatospora griseola MF730-N6, a bafilomycin, terpentecin and satosporin producer.</title>
        <authorList>
            <person name="Arens J.C."/>
            <person name="Haltli B."/>
            <person name="Kerr R.G."/>
        </authorList>
    </citation>
    <scope>NUCLEOTIDE SEQUENCE [LARGE SCALE GENOMIC DNA]</scope>
    <source>
        <strain evidence="2 3">MF730-N6</strain>
    </source>
</reference>
<feature type="compositionally biased region" description="Pro residues" evidence="1">
    <location>
        <begin position="232"/>
        <end position="254"/>
    </location>
</feature>
<dbReference type="AlphaFoldDB" id="A0A0D0Q4X7"/>
<name>A0A0D0Q4X7_KITGR</name>
<accession>A0A0D0Q4X7</accession>
<keyword evidence="3" id="KW-1185">Reference proteome</keyword>
<dbReference type="EMBL" id="JXZB01000002">
    <property type="protein sequence ID" value="KIQ66043.1"/>
    <property type="molecule type" value="Genomic_DNA"/>
</dbReference>
<comment type="caution">
    <text evidence="2">The sequence shown here is derived from an EMBL/GenBank/DDBJ whole genome shotgun (WGS) entry which is preliminary data.</text>
</comment>
<evidence type="ECO:0000313" key="2">
    <source>
        <dbReference type="EMBL" id="KIQ66043.1"/>
    </source>
</evidence>
<protein>
    <submittedName>
        <fullName evidence="2">Uncharacterized protein</fullName>
    </submittedName>
</protein>
<sequence>MPRRRRSACAPATTFEAALTDLAAEGATGVLHGPDGAVHLAAGLVVHAESPRGASVGHLLTAAGRITVRAWEESMALTGGHPADHLLAAGLVGRGELELARLAATLDGAHDALAQHGGELRFDSAARPGFRLARPLSVLELRGAVGRRRALLDACWPSAELDSAPPVATGAVPVRRTAVPRHRRQALLAAADGTRTVPELARLLGRTTFGALLDVRQLAAAGLLSAGRPAVLPDPPPAAAPGPAPPDVLLPPGPRSYDSSDPEVGLLLRLRAALEAL</sequence>